<evidence type="ECO:0000313" key="3">
    <source>
        <dbReference type="EMBL" id="QDU28446.1"/>
    </source>
</evidence>
<sequence precursor="true">MNSAPFAARMATVLSALLVGFVSSHLAAEESEKVTVKAGDRIVFLGDSITAGGVRPDGYVTLIKQELAKQQLDPAVEIFGAGISGNKVPDLQKRLERDVLSKKPTIVFIYIGINDVWHSESGRGTSKENFEAGLKDIIQRIRDAGAKVVLCTASVIGEKHDGSNKLDKMLDEYCDVSRAVAQETKVQMLDLRKVFLEHSKANNSGNKEAGILTSDRVHLNAAGNQFVAHQMLGALGVQVQKTGLLRHVVLFKFKSDVTKEQVQEVVDAFGQLPKKIAEIKGYEAGTDVSVEGKSEGFTHGFVVTFADEKGRDVYLPHPAHGEFVKLVGPRIDKVLVFDYWTKD</sequence>
<dbReference type="InterPro" id="IPR013830">
    <property type="entry name" value="SGNH_hydro"/>
</dbReference>
<dbReference type="Gene3D" id="3.40.50.1110">
    <property type="entry name" value="SGNH hydrolase"/>
    <property type="match status" value="1"/>
</dbReference>
<keyword evidence="4" id="KW-1185">Reference proteome</keyword>
<evidence type="ECO:0000259" key="2">
    <source>
        <dbReference type="PROSITE" id="PS51502"/>
    </source>
</evidence>
<dbReference type="InterPro" id="IPR036514">
    <property type="entry name" value="SGNH_hydro_sf"/>
</dbReference>
<keyword evidence="3" id="KW-0378">Hydrolase</keyword>
<dbReference type="InterPro" id="IPR051532">
    <property type="entry name" value="Ester_Hydrolysis_Enzymes"/>
</dbReference>
<dbReference type="PANTHER" id="PTHR30383:SF5">
    <property type="entry name" value="SGNH HYDROLASE-TYPE ESTERASE DOMAIN-CONTAINING PROTEIN"/>
    <property type="match status" value="1"/>
</dbReference>
<dbReference type="EC" id="3.1.1.2" evidence="3"/>
<accession>A0A517YDZ9</accession>
<dbReference type="CDD" id="cd01834">
    <property type="entry name" value="SGNH_hydrolase_like_2"/>
    <property type="match status" value="1"/>
</dbReference>
<proteinExistence type="predicted"/>
<dbReference type="GO" id="GO:0004622">
    <property type="term" value="F:phosphatidylcholine lysophospholipase activity"/>
    <property type="evidence" value="ECO:0007669"/>
    <property type="project" value="TreeGrafter"/>
</dbReference>
<dbReference type="PANTHER" id="PTHR30383">
    <property type="entry name" value="THIOESTERASE 1/PROTEASE 1/LYSOPHOSPHOLIPASE L1"/>
    <property type="match status" value="1"/>
</dbReference>
<reference evidence="3 4" key="1">
    <citation type="submission" date="2019-02" db="EMBL/GenBank/DDBJ databases">
        <title>Deep-cultivation of Planctomycetes and their phenomic and genomic characterization uncovers novel biology.</title>
        <authorList>
            <person name="Wiegand S."/>
            <person name="Jogler M."/>
            <person name="Boedeker C."/>
            <person name="Pinto D."/>
            <person name="Vollmers J."/>
            <person name="Rivas-Marin E."/>
            <person name="Kohn T."/>
            <person name="Peeters S.H."/>
            <person name="Heuer A."/>
            <person name="Rast P."/>
            <person name="Oberbeckmann S."/>
            <person name="Bunk B."/>
            <person name="Jeske O."/>
            <person name="Meyerdierks A."/>
            <person name="Storesund J.E."/>
            <person name="Kallscheuer N."/>
            <person name="Luecker S."/>
            <person name="Lage O.M."/>
            <person name="Pohl T."/>
            <person name="Merkel B.J."/>
            <person name="Hornburger P."/>
            <person name="Mueller R.-W."/>
            <person name="Bruemmer F."/>
            <person name="Labrenz M."/>
            <person name="Spormann A.M."/>
            <person name="Op den Camp H."/>
            <person name="Overmann J."/>
            <person name="Amann R."/>
            <person name="Jetten M.S.M."/>
            <person name="Mascher T."/>
            <person name="Medema M.H."/>
            <person name="Devos D.P."/>
            <person name="Kaster A.-K."/>
            <person name="Ovreas L."/>
            <person name="Rohde M."/>
            <person name="Galperin M.Y."/>
            <person name="Jogler C."/>
        </authorList>
    </citation>
    <scope>NUCLEOTIDE SEQUENCE [LARGE SCALE GENOMIC DNA]</scope>
    <source>
        <strain evidence="3 4">ETA_A8</strain>
    </source>
</reference>
<dbReference type="RefSeq" id="WP_202921036.1">
    <property type="nucleotide sequence ID" value="NZ_CP036274.1"/>
</dbReference>
<dbReference type="Gene3D" id="3.30.70.100">
    <property type="match status" value="1"/>
</dbReference>
<dbReference type="SUPFAM" id="SSF54909">
    <property type="entry name" value="Dimeric alpha+beta barrel"/>
    <property type="match status" value="1"/>
</dbReference>
<feature type="signal peptide" evidence="1">
    <location>
        <begin position="1"/>
        <end position="27"/>
    </location>
</feature>
<evidence type="ECO:0000313" key="4">
    <source>
        <dbReference type="Proteomes" id="UP000315017"/>
    </source>
</evidence>
<name>A0A517YDZ9_9BACT</name>
<dbReference type="GO" id="GO:0004064">
    <property type="term" value="F:arylesterase activity"/>
    <property type="evidence" value="ECO:0007669"/>
    <property type="project" value="UniProtKB-EC"/>
</dbReference>
<evidence type="ECO:0000256" key="1">
    <source>
        <dbReference type="SAM" id="SignalP"/>
    </source>
</evidence>
<dbReference type="EMBL" id="CP036274">
    <property type="protein sequence ID" value="QDU28446.1"/>
    <property type="molecule type" value="Genomic_DNA"/>
</dbReference>
<dbReference type="GO" id="GO:0006629">
    <property type="term" value="P:lipid metabolic process"/>
    <property type="evidence" value="ECO:0007669"/>
    <property type="project" value="InterPro"/>
</dbReference>
<gene>
    <name evidence="3" type="ORF">ETAA8_35460</name>
</gene>
<dbReference type="Proteomes" id="UP000315017">
    <property type="component" value="Chromosome"/>
</dbReference>
<dbReference type="InterPro" id="IPR013097">
    <property type="entry name" value="Dabb"/>
</dbReference>
<protein>
    <submittedName>
        <fullName evidence="3">Arylesterase</fullName>
        <ecNumber evidence="3">3.1.1.2</ecNumber>
    </submittedName>
</protein>
<feature type="chain" id="PRO_5021842865" evidence="1">
    <location>
        <begin position="28"/>
        <end position="343"/>
    </location>
</feature>
<organism evidence="3 4">
    <name type="scientific">Anatilimnocola aggregata</name>
    <dbReference type="NCBI Taxonomy" id="2528021"/>
    <lineage>
        <taxon>Bacteria</taxon>
        <taxon>Pseudomonadati</taxon>
        <taxon>Planctomycetota</taxon>
        <taxon>Planctomycetia</taxon>
        <taxon>Pirellulales</taxon>
        <taxon>Pirellulaceae</taxon>
        <taxon>Anatilimnocola</taxon>
    </lineage>
</organism>
<dbReference type="SUPFAM" id="SSF52266">
    <property type="entry name" value="SGNH hydrolase"/>
    <property type="match status" value="1"/>
</dbReference>
<dbReference type="Pfam" id="PF13472">
    <property type="entry name" value="Lipase_GDSL_2"/>
    <property type="match status" value="1"/>
</dbReference>
<dbReference type="InterPro" id="IPR008265">
    <property type="entry name" value="Lipase_GDSL_AS"/>
</dbReference>
<dbReference type="PROSITE" id="PS51502">
    <property type="entry name" value="S_R_A_B_BARREL"/>
    <property type="match status" value="1"/>
</dbReference>
<dbReference type="Pfam" id="PF07876">
    <property type="entry name" value="Dabb"/>
    <property type="match status" value="1"/>
</dbReference>
<dbReference type="KEGG" id="aagg:ETAA8_35460"/>
<feature type="domain" description="Stress-response A/B barrel" evidence="2">
    <location>
        <begin position="245"/>
        <end position="339"/>
    </location>
</feature>
<keyword evidence="1" id="KW-0732">Signal</keyword>
<dbReference type="SMART" id="SM00886">
    <property type="entry name" value="Dabb"/>
    <property type="match status" value="1"/>
</dbReference>
<dbReference type="AlphaFoldDB" id="A0A517YDZ9"/>
<dbReference type="PROSITE" id="PS01098">
    <property type="entry name" value="LIPASE_GDSL_SER"/>
    <property type="match status" value="1"/>
</dbReference>
<dbReference type="InterPro" id="IPR011008">
    <property type="entry name" value="Dimeric_a/b-barrel"/>
</dbReference>